<evidence type="ECO:0008006" key="3">
    <source>
        <dbReference type="Google" id="ProtNLM"/>
    </source>
</evidence>
<comment type="caution">
    <text evidence="1">The sequence shown here is derived from an EMBL/GenBank/DDBJ whole genome shotgun (WGS) entry which is preliminary data.</text>
</comment>
<accession>A0A934WQZ7</accession>
<dbReference type="EMBL" id="JAEQMG010000040">
    <property type="protein sequence ID" value="MBK6087649.1"/>
    <property type="molecule type" value="Genomic_DNA"/>
</dbReference>
<name>A0A934WQZ7_9FIRM</name>
<dbReference type="AlphaFoldDB" id="A0A934WQZ7"/>
<evidence type="ECO:0000313" key="2">
    <source>
        <dbReference type="Proteomes" id="UP000633365"/>
    </source>
</evidence>
<proteinExistence type="predicted"/>
<keyword evidence="2" id="KW-1185">Reference proteome</keyword>
<protein>
    <recommendedName>
        <fullName evidence="3">37-kD nucleoid-associated bacterial protein</fullName>
    </recommendedName>
</protein>
<organism evidence="1 2">
    <name type="scientific">Ruminococcus difficilis</name>
    <dbReference type="NCBI Taxonomy" id="2763069"/>
    <lineage>
        <taxon>Bacteria</taxon>
        <taxon>Bacillati</taxon>
        <taxon>Bacillota</taxon>
        <taxon>Clostridia</taxon>
        <taxon>Eubacteriales</taxon>
        <taxon>Oscillospiraceae</taxon>
        <taxon>Ruminococcus</taxon>
    </lineage>
</organism>
<sequence length="342" mass="39863">MQILNNSIRIIDYENERVYTRETPDAFNEYISELISHINSNNNVRAYKTISNSTEVISCVLEILEDKDNSELFAIKNDIIADRLLRKEKEAQSHVGRMNINVRKGSLIQALLFDQENQTDQYLIAKVEHSEFVDDSDYSFKTGFSKDKKTIWKSCLIDLFNPEAETFDVKIYSDTKAKYWSIDFLELVELINDETNTVNAFKAVEGFLNRNIKRSSKQDYTVIRNAFISYMKRNEHIDYRTMVDTVLENYVPYDLDKERLDDYRNKLYDLPNKKGFDHQFNSIPTAINARIGKVYKVTSGIEVKITDSIPDLKGTIKAFQAENGVRYLKIKVTNDDTYDSFK</sequence>
<dbReference type="Proteomes" id="UP000633365">
    <property type="component" value="Unassembled WGS sequence"/>
</dbReference>
<dbReference type="RefSeq" id="WP_201426951.1">
    <property type="nucleotide sequence ID" value="NZ_JAEQMG010000040.1"/>
</dbReference>
<reference evidence="1" key="1">
    <citation type="submission" date="2021-01" db="EMBL/GenBank/DDBJ databases">
        <title>Genome public.</title>
        <authorList>
            <person name="Liu C."/>
            <person name="Sun Q."/>
        </authorList>
    </citation>
    <scope>NUCLEOTIDE SEQUENCE</scope>
    <source>
        <strain evidence="1">M6</strain>
    </source>
</reference>
<gene>
    <name evidence="1" type="ORF">JKK62_03115</name>
</gene>
<evidence type="ECO:0000313" key="1">
    <source>
        <dbReference type="EMBL" id="MBK6087649.1"/>
    </source>
</evidence>